<feature type="domain" description="Reverse transcriptase Ty1/copia-type" evidence="1">
    <location>
        <begin position="93"/>
        <end position="174"/>
    </location>
</feature>
<gene>
    <name evidence="2" type="ORF">GH714_026289</name>
</gene>
<name>A0A6A6M7Z8_HEVBR</name>
<reference evidence="2 3" key="1">
    <citation type="journal article" date="2020" name="Mol. Plant">
        <title>The Chromosome-Based Rubber Tree Genome Provides New Insights into Spurge Genome Evolution and Rubber Biosynthesis.</title>
        <authorList>
            <person name="Liu J."/>
            <person name="Shi C."/>
            <person name="Shi C.C."/>
            <person name="Li W."/>
            <person name="Zhang Q.J."/>
            <person name="Zhang Y."/>
            <person name="Li K."/>
            <person name="Lu H.F."/>
            <person name="Shi C."/>
            <person name="Zhu S.T."/>
            <person name="Xiao Z.Y."/>
            <person name="Nan H."/>
            <person name="Yue Y."/>
            <person name="Zhu X.G."/>
            <person name="Wu Y."/>
            <person name="Hong X.N."/>
            <person name="Fan G.Y."/>
            <person name="Tong Y."/>
            <person name="Zhang D."/>
            <person name="Mao C.L."/>
            <person name="Liu Y.L."/>
            <person name="Hao S.J."/>
            <person name="Liu W.Q."/>
            <person name="Lv M.Q."/>
            <person name="Zhang H.B."/>
            <person name="Liu Y."/>
            <person name="Hu-Tang G.R."/>
            <person name="Wang J.P."/>
            <person name="Wang J.H."/>
            <person name="Sun Y.H."/>
            <person name="Ni S.B."/>
            <person name="Chen W.B."/>
            <person name="Zhang X.C."/>
            <person name="Jiao Y.N."/>
            <person name="Eichler E.E."/>
            <person name="Li G.H."/>
            <person name="Liu X."/>
            <person name="Gao L.Z."/>
        </authorList>
    </citation>
    <scope>NUCLEOTIDE SEQUENCE [LARGE SCALE GENOMIC DNA]</scope>
    <source>
        <strain evidence="3">cv. GT1</strain>
        <tissue evidence="2">Leaf</tissue>
    </source>
</reference>
<evidence type="ECO:0000313" key="3">
    <source>
        <dbReference type="Proteomes" id="UP000467840"/>
    </source>
</evidence>
<sequence length="288" mass="32268">MIADDLSSSGSPVNNEELVIKVLSSLGSDFKEFSAAICVRDTPITFAELYDKLLAHELFLQQIEPKKEVPIIIAQFNHNAKDNFSSDIEDNNKFSANFVTDDIVVTCNSISSVNFVIKRLSQRFSVKDLGMLHYFLGVEVTPISNGLMLTQHKFISNLLERFSMLGAKGVSTPMSLTESLSLNDGVPLTNIKEYQQIVALQYLQLTRLDLSFTINKLAQLMHRPSINHFKAAKRVLRYLKDTITHGLLIIPNQDHSLRVYSNADWVGNLDDKTSTSAYLVFHGKNAIS</sequence>
<dbReference type="Pfam" id="PF14223">
    <property type="entry name" value="Retrotran_gag_2"/>
    <property type="match status" value="1"/>
</dbReference>
<dbReference type="Proteomes" id="UP000467840">
    <property type="component" value="Chromosome 17"/>
</dbReference>
<organism evidence="2 3">
    <name type="scientific">Hevea brasiliensis</name>
    <name type="common">Para rubber tree</name>
    <name type="synonym">Siphonia brasiliensis</name>
    <dbReference type="NCBI Taxonomy" id="3981"/>
    <lineage>
        <taxon>Eukaryota</taxon>
        <taxon>Viridiplantae</taxon>
        <taxon>Streptophyta</taxon>
        <taxon>Embryophyta</taxon>
        <taxon>Tracheophyta</taxon>
        <taxon>Spermatophyta</taxon>
        <taxon>Magnoliopsida</taxon>
        <taxon>eudicotyledons</taxon>
        <taxon>Gunneridae</taxon>
        <taxon>Pentapetalae</taxon>
        <taxon>rosids</taxon>
        <taxon>fabids</taxon>
        <taxon>Malpighiales</taxon>
        <taxon>Euphorbiaceae</taxon>
        <taxon>Crotonoideae</taxon>
        <taxon>Micrandreae</taxon>
        <taxon>Hevea</taxon>
    </lineage>
</organism>
<dbReference type="AlphaFoldDB" id="A0A6A6M7Z8"/>
<dbReference type="PANTHER" id="PTHR11439">
    <property type="entry name" value="GAG-POL-RELATED RETROTRANSPOSON"/>
    <property type="match status" value="1"/>
</dbReference>
<proteinExistence type="predicted"/>
<protein>
    <recommendedName>
        <fullName evidence="1">Reverse transcriptase Ty1/copia-type domain-containing protein</fullName>
    </recommendedName>
</protein>
<comment type="caution">
    <text evidence="2">The sequence shown here is derived from an EMBL/GenBank/DDBJ whole genome shotgun (WGS) entry which is preliminary data.</text>
</comment>
<dbReference type="InterPro" id="IPR013103">
    <property type="entry name" value="RVT_2"/>
</dbReference>
<keyword evidence="3" id="KW-1185">Reference proteome</keyword>
<evidence type="ECO:0000259" key="1">
    <source>
        <dbReference type="Pfam" id="PF07727"/>
    </source>
</evidence>
<accession>A0A6A6M7Z8</accession>
<dbReference type="EMBL" id="JAAGAX010000007">
    <property type="protein sequence ID" value="KAF2308967.1"/>
    <property type="molecule type" value="Genomic_DNA"/>
</dbReference>
<evidence type="ECO:0000313" key="2">
    <source>
        <dbReference type="EMBL" id="KAF2308967.1"/>
    </source>
</evidence>
<dbReference type="Pfam" id="PF07727">
    <property type="entry name" value="RVT_2"/>
    <property type="match status" value="1"/>
</dbReference>
<dbReference type="PANTHER" id="PTHR11439:SF517">
    <property type="entry name" value="CYSTEINE-RICH RLK (RECEPTOR-LIKE PROTEIN KINASE) 8"/>
    <property type="match status" value="1"/>
</dbReference>